<dbReference type="RefSeq" id="WP_070931771.1">
    <property type="nucleotide sequence ID" value="NZ_MIPT01000001.1"/>
</dbReference>
<dbReference type="Pfam" id="PF00106">
    <property type="entry name" value="adh_short"/>
    <property type="match status" value="1"/>
</dbReference>
<dbReference type="InterPro" id="IPR002347">
    <property type="entry name" value="SDR_fam"/>
</dbReference>
<evidence type="ECO:0000313" key="3">
    <source>
        <dbReference type="Proteomes" id="UP000179467"/>
    </source>
</evidence>
<dbReference type="InterPro" id="IPR036291">
    <property type="entry name" value="NAD(P)-bd_dom_sf"/>
</dbReference>
<sequence length="95" mass="9383">MDGSGVGAIVTGGASCLGAATARMLAANGARVAIFDLSLEAGQALASEIGGAAYAVNVADDASFSEAVSVGRSRDNREGIAAFIAKRPPNFGHTD</sequence>
<dbReference type="PANTHER" id="PTHR43658:SF8">
    <property type="entry name" value="17-BETA-HYDROXYSTEROID DEHYDROGENASE 14-RELATED"/>
    <property type="match status" value="1"/>
</dbReference>
<accession>A0A1S1H8U3</accession>
<protein>
    <submittedName>
        <fullName evidence="2">Short chain dehydrogenase</fullName>
    </submittedName>
</protein>
<dbReference type="PANTHER" id="PTHR43658">
    <property type="entry name" value="SHORT-CHAIN DEHYDROGENASE/REDUCTASE"/>
    <property type="match status" value="1"/>
</dbReference>
<gene>
    <name evidence="2" type="ORF">BHE75_00203</name>
</gene>
<comment type="caution">
    <text evidence="2">The sequence shown here is derived from an EMBL/GenBank/DDBJ whole genome shotgun (WGS) entry which is preliminary data.</text>
</comment>
<name>A0A1S1H8U3_9SPHN</name>
<evidence type="ECO:0000256" key="1">
    <source>
        <dbReference type="ARBA" id="ARBA00023002"/>
    </source>
</evidence>
<dbReference type="Proteomes" id="UP000179467">
    <property type="component" value="Unassembled WGS sequence"/>
</dbReference>
<dbReference type="GO" id="GO:0016491">
    <property type="term" value="F:oxidoreductase activity"/>
    <property type="evidence" value="ECO:0007669"/>
    <property type="project" value="UniProtKB-KW"/>
</dbReference>
<evidence type="ECO:0000313" key="2">
    <source>
        <dbReference type="EMBL" id="OHT18232.1"/>
    </source>
</evidence>
<dbReference type="SUPFAM" id="SSF51735">
    <property type="entry name" value="NAD(P)-binding Rossmann-fold domains"/>
    <property type="match status" value="1"/>
</dbReference>
<keyword evidence="3" id="KW-1185">Reference proteome</keyword>
<dbReference type="Gene3D" id="3.40.50.720">
    <property type="entry name" value="NAD(P)-binding Rossmann-like Domain"/>
    <property type="match status" value="1"/>
</dbReference>
<proteinExistence type="predicted"/>
<organism evidence="2 3">
    <name type="scientific">Edaphosphingomonas haloaromaticamans</name>
    <dbReference type="NCBI Taxonomy" id="653954"/>
    <lineage>
        <taxon>Bacteria</taxon>
        <taxon>Pseudomonadati</taxon>
        <taxon>Pseudomonadota</taxon>
        <taxon>Alphaproteobacteria</taxon>
        <taxon>Sphingomonadales</taxon>
        <taxon>Rhizorhabdaceae</taxon>
        <taxon>Edaphosphingomonas</taxon>
    </lineage>
</organism>
<dbReference type="OrthoDB" id="9148881at2"/>
<reference evidence="2 3" key="1">
    <citation type="submission" date="2016-09" db="EMBL/GenBank/DDBJ databases">
        <title>Metabolic pathway, cell adaptation mechanisms and a novel monoxygenase revealed through proteogenomic-transcription analysis of a Sphingomonas haloaromaticamans strain degrading the fungicide ortho-phenylphenol.</title>
        <authorList>
            <person name="Perruchon C."/>
            <person name="Papadopoulou E.S."/>
            <person name="Rousidou C."/>
            <person name="Vasileiadis S."/>
            <person name="Tanou G."/>
            <person name="Amoutzias G."/>
            <person name="Molassiotis A."/>
            <person name="Karpouzas D.G."/>
        </authorList>
    </citation>
    <scope>NUCLEOTIDE SEQUENCE [LARGE SCALE GENOMIC DNA]</scope>
    <source>
        <strain evidence="2 3">P3</strain>
    </source>
</reference>
<dbReference type="AlphaFoldDB" id="A0A1S1H8U3"/>
<dbReference type="EMBL" id="MIPT01000001">
    <property type="protein sequence ID" value="OHT18232.1"/>
    <property type="molecule type" value="Genomic_DNA"/>
</dbReference>
<keyword evidence="1" id="KW-0560">Oxidoreductase</keyword>